<gene>
    <name evidence="1" type="ORF">E2C01_025677</name>
</gene>
<reference evidence="1 2" key="1">
    <citation type="submission" date="2019-05" db="EMBL/GenBank/DDBJ databases">
        <title>Another draft genome of Portunus trituberculatus and its Hox gene families provides insights of decapod evolution.</title>
        <authorList>
            <person name="Jeong J.-H."/>
            <person name="Song I."/>
            <person name="Kim S."/>
            <person name="Choi T."/>
            <person name="Kim D."/>
            <person name="Ryu S."/>
            <person name="Kim W."/>
        </authorList>
    </citation>
    <scope>NUCLEOTIDE SEQUENCE [LARGE SCALE GENOMIC DNA]</scope>
    <source>
        <tissue evidence="1">Muscle</tissue>
    </source>
</reference>
<name>A0A5B7EGK4_PORTR</name>
<evidence type="ECO:0000313" key="1">
    <source>
        <dbReference type="EMBL" id="MPC32366.1"/>
    </source>
</evidence>
<sequence>MPQGCGHDSLPRTQPEALSIFPTLLHNTPLATTPPLLLSETIDSNESQHNIYQDARVSIYNNQ</sequence>
<protein>
    <submittedName>
        <fullName evidence="1">Uncharacterized protein</fullName>
    </submittedName>
</protein>
<dbReference type="EMBL" id="VSRR010002613">
    <property type="protein sequence ID" value="MPC32366.1"/>
    <property type="molecule type" value="Genomic_DNA"/>
</dbReference>
<evidence type="ECO:0000313" key="2">
    <source>
        <dbReference type="Proteomes" id="UP000324222"/>
    </source>
</evidence>
<keyword evidence="2" id="KW-1185">Reference proteome</keyword>
<dbReference type="AlphaFoldDB" id="A0A5B7EGK4"/>
<proteinExistence type="predicted"/>
<comment type="caution">
    <text evidence="1">The sequence shown here is derived from an EMBL/GenBank/DDBJ whole genome shotgun (WGS) entry which is preliminary data.</text>
</comment>
<dbReference type="Proteomes" id="UP000324222">
    <property type="component" value="Unassembled WGS sequence"/>
</dbReference>
<accession>A0A5B7EGK4</accession>
<organism evidence="1 2">
    <name type="scientific">Portunus trituberculatus</name>
    <name type="common">Swimming crab</name>
    <name type="synonym">Neptunus trituberculatus</name>
    <dbReference type="NCBI Taxonomy" id="210409"/>
    <lineage>
        <taxon>Eukaryota</taxon>
        <taxon>Metazoa</taxon>
        <taxon>Ecdysozoa</taxon>
        <taxon>Arthropoda</taxon>
        <taxon>Crustacea</taxon>
        <taxon>Multicrustacea</taxon>
        <taxon>Malacostraca</taxon>
        <taxon>Eumalacostraca</taxon>
        <taxon>Eucarida</taxon>
        <taxon>Decapoda</taxon>
        <taxon>Pleocyemata</taxon>
        <taxon>Brachyura</taxon>
        <taxon>Eubrachyura</taxon>
        <taxon>Portunoidea</taxon>
        <taxon>Portunidae</taxon>
        <taxon>Portuninae</taxon>
        <taxon>Portunus</taxon>
    </lineage>
</organism>